<dbReference type="Pfam" id="PF01784">
    <property type="entry name" value="DUF34_NIF3"/>
    <property type="match status" value="1"/>
</dbReference>
<evidence type="ECO:0000256" key="4">
    <source>
        <dbReference type="PIRSR" id="PIRSR602678-1"/>
    </source>
</evidence>
<dbReference type="InterPro" id="IPR036069">
    <property type="entry name" value="DUF34/NIF3_sf"/>
</dbReference>
<dbReference type="SUPFAM" id="SSF102705">
    <property type="entry name" value="NIF3 (NGG1p interacting factor 3)-like"/>
    <property type="match status" value="1"/>
</dbReference>
<feature type="binding site" evidence="4">
    <location>
        <position position="106"/>
    </location>
    <ligand>
        <name>a divalent metal cation</name>
        <dbReference type="ChEBI" id="CHEBI:60240"/>
        <label>1</label>
    </ligand>
</feature>
<feature type="binding site" evidence="4">
    <location>
        <position position="66"/>
    </location>
    <ligand>
        <name>a divalent metal cation</name>
        <dbReference type="ChEBI" id="CHEBI:60240"/>
        <label>1</label>
    </ligand>
</feature>
<accession>A0A4P6MN40</accession>
<dbReference type="PANTHER" id="PTHR13799:SF14">
    <property type="entry name" value="GTP CYCLOHYDROLASE 1 TYPE 2 HOMOLOG"/>
    <property type="match status" value="1"/>
</dbReference>
<feature type="binding site" evidence="4">
    <location>
        <position position="221"/>
    </location>
    <ligand>
        <name>a divalent metal cation</name>
        <dbReference type="ChEBI" id="CHEBI:60240"/>
        <label>1</label>
    </ligand>
</feature>
<dbReference type="GO" id="GO:0046872">
    <property type="term" value="F:metal ion binding"/>
    <property type="evidence" value="ECO:0007669"/>
    <property type="project" value="UniProtKB-KW"/>
</dbReference>
<feature type="binding site" evidence="4">
    <location>
        <position position="65"/>
    </location>
    <ligand>
        <name>a divalent metal cation</name>
        <dbReference type="ChEBI" id="CHEBI:60240"/>
        <label>1</label>
    </ligand>
</feature>
<gene>
    <name evidence="5" type="ORF">EG856_03575</name>
</gene>
<dbReference type="EMBL" id="CP034841">
    <property type="protein sequence ID" value="QBF34968.1"/>
    <property type="molecule type" value="Genomic_DNA"/>
</dbReference>
<evidence type="ECO:0000256" key="3">
    <source>
        <dbReference type="ARBA" id="ARBA00022723"/>
    </source>
</evidence>
<dbReference type="KEGG" id="mphi:EG856_03575"/>
<proteinExistence type="inferred from homology"/>
<evidence type="ECO:0000313" key="5">
    <source>
        <dbReference type="EMBL" id="QBF34968.1"/>
    </source>
</evidence>
<evidence type="ECO:0000256" key="1">
    <source>
        <dbReference type="ARBA" id="ARBA00006964"/>
    </source>
</evidence>
<dbReference type="GO" id="GO:0005737">
    <property type="term" value="C:cytoplasm"/>
    <property type="evidence" value="ECO:0007669"/>
    <property type="project" value="TreeGrafter"/>
</dbReference>
<dbReference type="AlphaFoldDB" id="A0A4P6MN40"/>
<keyword evidence="3 4" id="KW-0479">Metal-binding</keyword>
<dbReference type="Proteomes" id="UP000289326">
    <property type="component" value="Chromosome"/>
</dbReference>
<evidence type="ECO:0000313" key="6">
    <source>
        <dbReference type="Proteomes" id="UP000289326"/>
    </source>
</evidence>
<reference evidence="5 6" key="1">
    <citation type="submission" date="2019-01" db="EMBL/GenBank/DDBJ databases">
        <title>Complete sequence and annotation of the Mycoplasma phocirhinis strain 852T genome.</title>
        <authorList>
            <person name="Frasca S.Jr."/>
            <person name="Kutish G.F."/>
            <person name="Castellanos Gell J."/>
            <person name="Michaels D.L."/>
            <person name="Brown D.R."/>
        </authorList>
    </citation>
    <scope>NUCLEOTIDE SEQUENCE [LARGE SCALE GENOMIC DNA]</scope>
    <source>
        <strain evidence="5 6">852</strain>
    </source>
</reference>
<keyword evidence="6" id="KW-1185">Reference proteome</keyword>
<dbReference type="PANTHER" id="PTHR13799">
    <property type="entry name" value="NGG1 INTERACTING FACTOR 3"/>
    <property type="match status" value="1"/>
</dbReference>
<dbReference type="InterPro" id="IPR002678">
    <property type="entry name" value="DUF34/NIF3"/>
</dbReference>
<name>A0A4P6MN40_9BACT</name>
<protein>
    <recommendedName>
        <fullName evidence="2">GTP cyclohydrolase 1 type 2 homolog</fullName>
    </recommendedName>
</protein>
<dbReference type="RefSeq" id="WP_130429745.1">
    <property type="nucleotide sequence ID" value="NZ_CP034841.1"/>
</dbReference>
<dbReference type="OrthoDB" id="9792792at2"/>
<feature type="binding site" evidence="4">
    <location>
        <position position="224"/>
    </location>
    <ligand>
        <name>a divalent metal cation</name>
        <dbReference type="ChEBI" id="CHEBI:60240"/>
        <label>1</label>
    </ligand>
</feature>
<organism evidence="5 6">
    <name type="scientific">Mycoplasmopsis phocirhinis</name>
    <dbReference type="NCBI Taxonomy" id="142650"/>
    <lineage>
        <taxon>Bacteria</taxon>
        <taxon>Bacillati</taxon>
        <taxon>Mycoplasmatota</taxon>
        <taxon>Mycoplasmoidales</taxon>
        <taxon>Metamycoplasmataceae</taxon>
        <taxon>Mycoplasmopsis</taxon>
    </lineage>
</organism>
<sequence length="256" mass="29876">MQLRKVSNYLLNKYPLNLAEIWDPCGFNVKFNLSEKIKAVVCAIDLTQEVLQLAIEKEANLIILHHPFKFAKTWQEEFILAPYKKQILTILKQKRINVLALHTNYDNHTQGTSHQIASQLGLEALIYNQNNLYPSILKFPISVKQLQHLFKQKLNITAMRTNVIDLDKKFNKVAILSGSGPSTLAYELCQNDTELIITSDIKWNEWILYQQHNIKILEISHLDEQVFAFDIVNQLQQNFANLNVYQYNFKELYQNL</sequence>
<dbReference type="Gene3D" id="3.40.1390.30">
    <property type="entry name" value="NIF3 (NGG1p interacting factor 3)-like"/>
    <property type="match status" value="2"/>
</dbReference>
<comment type="similarity">
    <text evidence="1">Belongs to the GTP cyclohydrolase I type 2/NIF3 family.</text>
</comment>
<evidence type="ECO:0000256" key="2">
    <source>
        <dbReference type="ARBA" id="ARBA00022112"/>
    </source>
</evidence>
<dbReference type="FunFam" id="3.40.1390.30:FF:000001">
    <property type="entry name" value="GTP cyclohydrolase 1 type 2"/>
    <property type="match status" value="1"/>
</dbReference>